<name>A0A4R2M9S5_RUBGE</name>
<dbReference type="Proteomes" id="UP000295106">
    <property type="component" value="Unassembled WGS sequence"/>
</dbReference>
<organism evidence="4 5">
    <name type="scientific">Rubrivivax gelatinosus</name>
    <name type="common">Rhodocyclus gelatinosus</name>
    <name type="synonym">Rhodopseudomonas gelatinosa</name>
    <dbReference type="NCBI Taxonomy" id="28068"/>
    <lineage>
        <taxon>Bacteria</taxon>
        <taxon>Pseudomonadati</taxon>
        <taxon>Pseudomonadota</taxon>
        <taxon>Betaproteobacteria</taxon>
        <taxon>Burkholderiales</taxon>
        <taxon>Sphaerotilaceae</taxon>
        <taxon>Rubrivivax</taxon>
    </lineage>
</organism>
<evidence type="ECO:0000313" key="4">
    <source>
        <dbReference type="EMBL" id="TCO99225.1"/>
    </source>
</evidence>
<dbReference type="AlphaFoldDB" id="A0A4R2M9S5"/>
<evidence type="ECO:0000313" key="5">
    <source>
        <dbReference type="Proteomes" id="UP000295106"/>
    </source>
</evidence>
<accession>A0A4R2M9S5</accession>
<dbReference type="PROSITE" id="PS51257">
    <property type="entry name" value="PROKAR_LIPOPROTEIN"/>
    <property type="match status" value="1"/>
</dbReference>
<evidence type="ECO:0000259" key="3">
    <source>
        <dbReference type="Pfam" id="PF00462"/>
    </source>
</evidence>
<dbReference type="OrthoDB" id="8794394at2"/>
<dbReference type="PROSITE" id="PS51354">
    <property type="entry name" value="GLUTAREDOXIN_2"/>
    <property type="match status" value="1"/>
</dbReference>
<dbReference type="GeneID" id="99685228"/>
<dbReference type="CDD" id="cd02976">
    <property type="entry name" value="NrdH"/>
    <property type="match status" value="1"/>
</dbReference>
<gene>
    <name evidence="4" type="ORF">EV684_11517</name>
</gene>
<keyword evidence="2" id="KW-0732">Signal</keyword>
<dbReference type="Gene3D" id="3.40.30.10">
    <property type="entry name" value="Glutaredoxin"/>
    <property type="match status" value="1"/>
</dbReference>
<dbReference type="InterPro" id="IPR036249">
    <property type="entry name" value="Thioredoxin-like_sf"/>
</dbReference>
<dbReference type="RefSeq" id="WP_132649197.1">
    <property type="nucleotide sequence ID" value="NZ_CP181386.1"/>
</dbReference>
<feature type="chain" id="PRO_5020432817" evidence="2">
    <location>
        <begin position="23"/>
        <end position="203"/>
    </location>
</feature>
<evidence type="ECO:0000256" key="1">
    <source>
        <dbReference type="SAM" id="MobiDB-lite"/>
    </source>
</evidence>
<feature type="signal peptide" evidence="2">
    <location>
        <begin position="1"/>
        <end position="22"/>
    </location>
</feature>
<evidence type="ECO:0000256" key="2">
    <source>
        <dbReference type="SAM" id="SignalP"/>
    </source>
</evidence>
<feature type="region of interest" description="Disordered" evidence="1">
    <location>
        <begin position="155"/>
        <end position="203"/>
    </location>
</feature>
<feature type="domain" description="Glutaredoxin" evidence="3">
    <location>
        <begin position="77"/>
        <end position="134"/>
    </location>
</feature>
<dbReference type="Pfam" id="PF00462">
    <property type="entry name" value="Glutaredoxin"/>
    <property type="match status" value="1"/>
</dbReference>
<feature type="compositionally biased region" description="Low complexity" evidence="1">
    <location>
        <begin position="175"/>
        <end position="191"/>
    </location>
</feature>
<dbReference type="SUPFAM" id="SSF52833">
    <property type="entry name" value="Thioredoxin-like"/>
    <property type="match status" value="1"/>
</dbReference>
<proteinExistence type="predicted"/>
<sequence>MSHASKLVLAAALAAACAPAWALYKVIGPDGSITYTDRPPTASDARITSLGRNGETTPLGDASLPLELRQANARYPVVLYATAECTPCDSARALLQQRGVPYRERRIASDDDTLALERLTGARTVPALTIGQQVLRGLAPADWNAYLDAAGYPKESKLPRSWQPPPVAPLAEGTPARAARPAAVPASAAPAEAPPPAEGSFRF</sequence>
<comment type="caution">
    <text evidence="4">The sequence shown here is derived from an EMBL/GenBank/DDBJ whole genome shotgun (WGS) entry which is preliminary data.</text>
</comment>
<protein>
    <submittedName>
        <fullName evidence="4">Glutaredoxin</fullName>
    </submittedName>
</protein>
<dbReference type="EMBL" id="SLXD01000015">
    <property type="protein sequence ID" value="TCO99225.1"/>
    <property type="molecule type" value="Genomic_DNA"/>
</dbReference>
<dbReference type="InterPro" id="IPR002109">
    <property type="entry name" value="Glutaredoxin"/>
</dbReference>
<reference evidence="4 5" key="1">
    <citation type="submission" date="2019-03" db="EMBL/GenBank/DDBJ databases">
        <title>Genomic Encyclopedia of Type Strains, Phase IV (KMG-IV): sequencing the most valuable type-strain genomes for metagenomic binning, comparative biology and taxonomic classification.</title>
        <authorList>
            <person name="Goeker M."/>
        </authorList>
    </citation>
    <scope>NUCLEOTIDE SEQUENCE [LARGE SCALE GENOMIC DNA]</scope>
    <source>
        <strain evidence="4 5">DSM 1709</strain>
    </source>
</reference>